<keyword evidence="4" id="KW-1003">Cell membrane</keyword>
<evidence type="ECO:0000256" key="3">
    <source>
        <dbReference type="ARBA" id="ARBA00022449"/>
    </source>
</evidence>
<feature type="transmembrane region" description="Helical" evidence="10">
    <location>
        <begin position="342"/>
        <end position="369"/>
    </location>
</feature>
<feature type="transmembrane region" description="Helical" evidence="10">
    <location>
        <begin position="153"/>
        <end position="176"/>
    </location>
</feature>
<keyword evidence="2" id="KW-0813">Transport</keyword>
<sequence>MFRRLPNPLRLSILWIGLALSKLGLVDARRVRRATDLAWPRIVTGLARMSKNAVDVAMVGIAAGSAAIAGVGLAMPFWGLGRAVGGGVAGGTIALVSQRYGADAYAELGDAIRSSFVLALGLSIPFTVAFFLVPEELISLLTSDAESIRLGAVYLQTVSLGIPFACLNLVGSRLYVGMDDSWTPMVIRAGGATVNIVLNAVFIFGLDLGVFGAALGTTVASIAVTVAFAVGLIAGRLPGIGTFPIQVDPFGSYLTAQTHRELFSIGTPVLAKMVVWRLSEFPILAIVARFGPEIVAAYVIARRIFDLMNTPGWGFSLACSSLVGQELGTGNEQRAEIYAREIVLFAVVVYGVLGAAVFVFAEPITLLFVDDPSELSVSTAVAFVYSACGAVVFKGVARVTDGALNGAGDTQWPFYSQAIGMFGVAIPVAYIGATTSLGVIGLYLIFFAESVIPAAINYRRFDGGEWKVISRGYRPPASKADD</sequence>
<evidence type="ECO:0000256" key="4">
    <source>
        <dbReference type="ARBA" id="ARBA00022475"/>
    </source>
</evidence>
<accession>A0A4S3TH46</accession>
<dbReference type="PANTHER" id="PTHR43298">
    <property type="entry name" value="MULTIDRUG RESISTANCE PROTEIN NORM-RELATED"/>
    <property type="match status" value="1"/>
</dbReference>
<dbReference type="InterPro" id="IPR050222">
    <property type="entry name" value="MATE_MdtK"/>
</dbReference>
<dbReference type="GO" id="GO:0006811">
    <property type="term" value="P:monoatomic ion transport"/>
    <property type="evidence" value="ECO:0007669"/>
    <property type="project" value="UniProtKB-KW"/>
</dbReference>
<evidence type="ECO:0000256" key="6">
    <source>
        <dbReference type="ARBA" id="ARBA00022989"/>
    </source>
</evidence>
<feature type="transmembrane region" description="Helical" evidence="10">
    <location>
        <begin position="185"/>
        <end position="204"/>
    </location>
</feature>
<evidence type="ECO:0000313" key="12">
    <source>
        <dbReference type="Proteomes" id="UP000318864"/>
    </source>
</evidence>
<evidence type="ECO:0000256" key="8">
    <source>
        <dbReference type="ARBA" id="ARBA00023136"/>
    </source>
</evidence>
<dbReference type="EMBL" id="RBZW01000070">
    <property type="protein sequence ID" value="THE63216.1"/>
    <property type="molecule type" value="Genomic_DNA"/>
</dbReference>
<feature type="transmembrane region" description="Helical" evidence="10">
    <location>
        <begin position="52"/>
        <end position="71"/>
    </location>
</feature>
<feature type="transmembrane region" description="Helical" evidence="10">
    <location>
        <begin position="414"/>
        <end position="433"/>
    </location>
</feature>
<feature type="transmembrane region" description="Helical" evidence="10">
    <location>
        <begin position="210"/>
        <end position="234"/>
    </location>
</feature>
<keyword evidence="6 10" id="KW-1133">Transmembrane helix</keyword>
<keyword evidence="5 10" id="KW-0812">Transmembrane</keyword>
<dbReference type="NCBIfam" id="TIGR00797">
    <property type="entry name" value="matE"/>
    <property type="match status" value="1"/>
</dbReference>
<keyword evidence="8 10" id="KW-0472">Membrane</keyword>
<comment type="caution">
    <text evidence="11">The sequence shown here is derived from an EMBL/GenBank/DDBJ whole genome shotgun (WGS) entry which is preliminary data.</text>
</comment>
<dbReference type="PIRSF" id="PIRSF006603">
    <property type="entry name" value="DinF"/>
    <property type="match status" value="1"/>
</dbReference>
<keyword evidence="7" id="KW-0406">Ion transport</keyword>
<proteinExistence type="predicted"/>
<dbReference type="Proteomes" id="UP000318864">
    <property type="component" value="Unassembled WGS sequence"/>
</dbReference>
<evidence type="ECO:0000256" key="1">
    <source>
        <dbReference type="ARBA" id="ARBA00004651"/>
    </source>
</evidence>
<comment type="subcellular location">
    <subcellularLocation>
        <location evidence="1">Cell membrane</location>
        <topology evidence="1">Multi-pass membrane protein</topology>
    </subcellularLocation>
</comment>
<keyword evidence="3" id="KW-0050">Antiport</keyword>
<dbReference type="InterPro" id="IPR048279">
    <property type="entry name" value="MdtK-like"/>
</dbReference>
<feature type="transmembrane region" description="Helical" evidence="10">
    <location>
        <begin position="116"/>
        <end position="133"/>
    </location>
</feature>
<name>A0A4S3TH46_9EURY</name>
<organism evidence="11 12">
    <name type="scientific">Salinadaptatus halalkaliphilus</name>
    <dbReference type="NCBI Taxonomy" id="2419781"/>
    <lineage>
        <taxon>Archaea</taxon>
        <taxon>Methanobacteriati</taxon>
        <taxon>Methanobacteriota</taxon>
        <taxon>Stenosarchaea group</taxon>
        <taxon>Halobacteria</taxon>
        <taxon>Halobacteriales</taxon>
        <taxon>Natrialbaceae</taxon>
        <taxon>Salinadaptatus</taxon>
    </lineage>
</organism>
<dbReference type="PANTHER" id="PTHR43298:SF2">
    <property type="entry name" value="FMN_FAD EXPORTER YEEO-RELATED"/>
    <property type="match status" value="1"/>
</dbReference>
<dbReference type="GO" id="GO:0042910">
    <property type="term" value="F:xenobiotic transmembrane transporter activity"/>
    <property type="evidence" value="ECO:0007669"/>
    <property type="project" value="InterPro"/>
</dbReference>
<gene>
    <name evidence="11" type="ORF">D8Y22_19460</name>
</gene>
<dbReference type="InterPro" id="IPR002528">
    <property type="entry name" value="MATE_fam"/>
</dbReference>
<dbReference type="OrthoDB" id="213143at2157"/>
<keyword evidence="12" id="KW-1185">Reference proteome</keyword>
<dbReference type="GO" id="GO:0005886">
    <property type="term" value="C:plasma membrane"/>
    <property type="evidence" value="ECO:0007669"/>
    <property type="project" value="UniProtKB-SubCell"/>
</dbReference>
<dbReference type="CDD" id="cd13137">
    <property type="entry name" value="MATE_NorM_like"/>
    <property type="match status" value="1"/>
</dbReference>
<evidence type="ECO:0000256" key="2">
    <source>
        <dbReference type="ARBA" id="ARBA00022448"/>
    </source>
</evidence>
<evidence type="ECO:0000256" key="5">
    <source>
        <dbReference type="ARBA" id="ARBA00022692"/>
    </source>
</evidence>
<dbReference type="GO" id="GO:0015297">
    <property type="term" value="F:antiporter activity"/>
    <property type="evidence" value="ECO:0007669"/>
    <property type="project" value="UniProtKB-KW"/>
</dbReference>
<dbReference type="Pfam" id="PF01554">
    <property type="entry name" value="MatE"/>
    <property type="match status" value="2"/>
</dbReference>
<feature type="transmembrane region" description="Helical" evidence="10">
    <location>
        <begin position="375"/>
        <end position="393"/>
    </location>
</feature>
<protein>
    <recommendedName>
        <fullName evidence="9">Multidrug-efflux transporter</fullName>
    </recommendedName>
</protein>
<evidence type="ECO:0000313" key="11">
    <source>
        <dbReference type="EMBL" id="THE63216.1"/>
    </source>
</evidence>
<reference evidence="11 12" key="1">
    <citation type="submission" date="2018-10" db="EMBL/GenBank/DDBJ databases">
        <title>Natronolimnobius sp. XQ-INN 246 isolated from Inner Mongolia Autonomous Region of China.</title>
        <authorList>
            <person name="Xue Q."/>
        </authorList>
    </citation>
    <scope>NUCLEOTIDE SEQUENCE [LARGE SCALE GENOMIC DNA]</scope>
    <source>
        <strain evidence="11 12">XQ-INN 246</strain>
    </source>
</reference>
<evidence type="ECO:0000256" key="9">
    <source>
        <dbReference type="ARBA" id="ARBA00031636"/>
    </source>
</evidence>
<evidence type="ECO:0000256" key="7">
    <source>
        <dbReference type="ARBA" id="ARBA00023065"/>
    </source>
</evidence>
<evidence type="ECO:0000256" key="10">
    <source>
        <dbReference type="SAM" id="Phobius"/>
    </source>
</evidence>
<feature type="transmembrane region" description="Helical" evidence="10">
    <location>
        <begin position="77"/>
        <end position="96"/>
    </location>
</feature>
<dbReference type="AlphaFoldDB" id="A0A4S3TH46"/>
<dbReference type="RefSeq" id="WP_141466355.1">
    <property type="nucleotide sequence ID" value="NZ_RBZW01000070.1"/>
</dbReference>